<sequence length="75" mass="8935">MSRLFCTLWLLSCLLFRLQLLSVMFWSENNLFSPLSSNRTNKHCYQLREVLKNKRRYADIFGENFGGGLRVFLQL</sequence>
<evidence type="ECO:0000313" key="2">
    <source>
        <dbReference type="EMBL" id="MXU83399.1"/>
    </source>
</evidence>
<feature type="signal peptide" evidence="1">
    <location>
        <begin position="1"/>
        <end position="20"/>
    </location>
</feature>
<accession>A0A6B0TTT4</accession>
<evidence type="ECO:0000256" key="1">
    <source>
        <dbReference type="SAM" id="SignalP"/>
    </source>
</evidence>
<keyword evidence="1" id="KW-0732">Signal</keyword>
<dbReference type="EMBL" id="GIFC01001316">
    <property type="protein sequence ID" value="MXU83399.1"/>
    <property type="molecule type" value="Transcribed_RNA"/>
</dbReference>
<protein>
    <submittedName>
        <fullName evidence="2">Putative secreted protein</fullName>
    </submittedName>
</protein>
<proteinExistence type="predicted"/>
<organism evidence="2">
    <name type="scientific">Ixodes ricinus</name>
    <name type="common">Common tick</name>
    <name type="synonym">Acarus ricinus</name>
    <dbReference type="NCBI Taxonomy" id="34613"/>
    <lineage>
        <taxon>Eukaryota</taxon>
        <taxon>Metazoa</taxon>
        <taxon>Ecdysozoa</taxon>
        <taxon>Arthropoda</taxon>
        <taxon>Chelicerata</taxon>
        <taxon>Arachnida</taxon>
        <taxon>Acari</taxon>
        <taxon>Parasitiformes</taxon>
        <taxon>Ixodida</taxon>
        <taxon>Ixodoidea</taxon>
        <taxon>Ixodidae</taxon>
        <taxon>Ixodinae</taxon>
        <taxon>Ixodes</taxon>
    </lineage>
</organism>
<reference evidence="2" key="1">
    <citation type="submission" date="2019-12" db="EMBL/GenBank/DDBJ databases">
        <title>An insight into the sialome of adult female Ixodes ricinus ticks feeding for 6 days.</title>
        <authorList>
            <person name="Perner J."/>
            <person name="Ribeiro J.M.C."/>
        </authorList>
    </citation>
    <scope>NUCLEOTIDE SEQUENCE</scope>
    <source>
        <strain evidence="2">Semi-engorged</strain>
        <tissue evidence="2">Salivary glands</tissue>
    </source>
</reference>
<dbReference type="AlphaFoldDB" id="A0A6B0TTT4"/>
<feature type="chain" id="PRO_5025422494" evidence="1">
    <location>
        <begin position="21"/>
        <end position="75"/>
    </location>
</feature>
<name>A0A6B0TTT4_IXORI</name>